<dbReference type="PIRSF" id="PIRSF028756">
    <property type="entry name" value="PPK2_prd"/>
    <property type="match status" value="1"/>
</dbReference>
<dbReference type="InterPro" id="IPR022488">
    <property type="entry name" value="PPK2-related"/>
</dbReference>
<sequence>MGKWPRLDKIEMIDGPIDKDSYEQQLKDLQQRLLDLHIHHLRTGGRVVICIDGWDAAGKGGLIERLVAGLEPKSVQVHRISAPTPEEQGRHYLWRFWNRLPAPGNWAIFDRTWYGRVLVERIEGFCDRSAWKRAYREINEFERQLTDDGARIVKLLVHVSAEEQKRRMIERLSKPSKHYKIGLEDFRNIAKREQYLDAYQDVLQKTDTEHAPWHLVASDDKMHARLAGLRIVADALGDGVTLEDRALDPRIAEAAYEAWGWRPEAADKKMKKK</sequence>
<keyword evidence="7" id="KW-1185">Reference proteome</keyword>
<protein>
    <submittedName>
        <fullName evidence="6">Polyphosphate kinase</fullName>
    </submittedName>
</protein>
<evidence type="ECO:0000256" key="1">
    <source>
        <dbReference type="ARBA" id="ARBA00009924"/>
    </source>
</evidence>
<dbReference type="InterPro" id="IPR016898">
    <property type="entry name" value="Polyphosphate_phosphotransfera"/>
</dbReference>
<name>A0ABS6IKT3_9HYPH</name>
<keyword evidence="3 6" id="KW-0418">Kinase</keyword>
<comment type="caution">
    <text evidence="6">The sequence shown here is derived from an EMBL/GenBank/DDBJ whole genome shotgun (WGS) entry which is preliminary data.</text>
</comment>
<gene>
    <name evidence="6" type="ORF">KQ910_14755</name>
</gene>
<proteinExistence type="inferred from homology"/>
<keyword evidence="2" id="KW-0808">Transferase</keyword>
<dbReference type="GO" id="GO:0016301">
    <property type="term" value="F:kinase activity"/>
    <property type="evidence" value="ECO:0007669"/>
    <property type="project" value="UniProtKB-KW"/>
</dbReference>
<dbReference type="Pfam" id="PF03976">
    <property type="entry name" value="PPK2"/>
    <property type="match status" value="1"/>
</dbReference>
<feature type="domain" description="Polyphosphate kinase-2-related" evidence="5">
    <location>
        <begin position="17"/>
        <end position="236"/>
    </location>
</feature>
<evidence type="ECO:0000256" key="3">
    <source>
        <dbReference type="ARBA" id="ARBA00022777"/>
    </source>
</evidence>
<reference evidence="6 7" key="1">
    <citation type="submission" date="2021-06" db="EMBL/GenBank/DDBJ databases">
        <authorList>
            <person name="Lee D.H."/>
        </authorList>
    </citation>
    <scope>NUCLEOTIDE SEQUENCE [LARGE SCALE GENOMIC DNA]</scope>
    <source>
        <strain evidence="6 7">MMS21-HV4-11</strain>
    </source>
</reference>
<accession>A0ABS6IKT3</accession>
<evidence type="ECO:0000256" key="4">
    <source>
        <dbReference type="ARBA" id="ARBA00023310"/>
    </source>
</evidence>
<comment type="similarity">
    <text evidence="1">Belongs to the polyphosphate kinase 2 (PPK2) family. Class I subfamily.</text>
</comment>
<evidence type="ECO:0000256" key="2">
    <source>
        <dbReference type="ARBA" id="ARBA00022679"/>
    </source>
</evidence>
<evidence type="ECO:0000313" key="7">
    <source>
        <dbReference type="Proteomes" id="UP000727907"/>
    </source>
</evidence>
<dbReference type="Proteomes" id="UP000727907">
    <property type="component" value="Unassembled WGS sequence"/>
</dbReference>
<evidence type="ECO:0000259" key="5">
    <source>
        <dbReference type="Pfam" id="PF03976"/>
    </source>
</evidence>
<organism evidence="6 7">
    <name type="scientific">Reyranella humidisoli</name>
    <dbReference type="NCBI Taxonomy" id="2849149"/>
    <lineage>
        <taxon>Bacteria</taxon>
        <taxon>Pseudomonadati</taxon>
        <taxon>Pseudomonadota</taxon>
        <taxon>Alphaproteobacteria</taxon>
        <taxon>Hyphomicrobiales</taxon>
        <taxon>Reyranellaceae</taxon>
        <taxon>Reyranella</taxon>
    </lineage>
</organism>
<dbReference type="EMBL" id="JAHOPB010000001">
    <property type="protein sequence ID" value="MBU8875035.1"/>
    <property type="molecule type" value="Genomic_DNA"/>
</dbReference>
<keyword evidence="4" id="KW-0066">ATP synthesis</keyword>
<dbReference type="PANTHER" id="PTHR34383">
    <property type="entry name" value="POLYPHOSPHATE:AMP PHOSPHOTRANSFERASE-RELATED"/>
    <property type="match status" value="1"/>
</dbReference>
<evidence type="ECO:0000313" key="6">
    <source>
        <dbReference type="EMBL" id="MBU8875035.1"/>
    </source>
</evidence>
<dbReference type="RefSeq" id="WP_216961636.1">
    <property type="nucleotide sequence ID" value="NZ_JAHOPB010000001.1"/>
</dbReference>
<dbReference type="PANTHER" id="PTHR34383:SF3">
    <property type="entry name" value="POLYPHOSPHATE:AMP PHOSPHOTRANSFERASE"/>
    <property type="match status" value="1"/>
</dbReference>